<reference evidence="2" key="2">
    <citation type="journal article" date="2003" name="Mol. Plant Microbe Interact.">
        <title>The HrpX/HrpY two-component system activates hrpS expression, the first step in the regulatory cascade controlling the Hrp regulon in Pantoea stewartii subsp. stewartii.</title>
        <authorList>
            <person name="Merighi M."/>
            <person name="Majerczak D.R."/>
            <person name="Stover E.H."/>
            <person name="Coplin D.L."/>
        </authorList>
    </citation>
    <scope>NUCLEOTIDE SEQUENCE</scope>
    <source>
        <strain evidence="2">SS104</strain>
    </source>
</reference>
<reference evidence="2" key="3">
    <citation type="journal article" date="2005" name="FEMS Microbiol. Lett.">
        <title>A novel transcriptional autoregulatory loop enhances expression of the Pantoea stewartii subsp. stewartii Hrp type III secretion system.</title>
        <authorList>
            <person name="Merighi M."/>
            <person name="Majerczak D.R."/>
            <person name="Coplin D.L."/>
        </authorList>
    </citation>
    <scope>NUCLEOTIDE SEQUENCE</scope>
    <source>
        <strain evidence="2">SS104</strain>
    </source>
</reference>
<dbReference type="GeneID" id="61255210"/>
<reference evidence="2" key="4">
    <citation type="submission" date="2005-11" db="EMBL/GenBank/DDBJ databases">
        <title>WtsE, an AvrE-family effector protein from Pantoea stewartii subsp.stewartii, causes disease-associated cell death in corn and requires a chaperone protein for stability.</title>
        <authorList>
            <person name="Ham J.H."/>
            <person name="Majerczak D.R."/>
            <person name="Arroyo-Rodriguez A.S."/>
            <person name="Mackey D."/>
            <person name="Coplin D.L."/>
        </authorList>
    </citation>
    <scope>NUCLEOTIDE SEQUENCE</scope>
    <source>
        <strain evidence="2">SS104</strain>
    </source>
</reference>
<accession>Q9FCZ0</accession>
<reference evidence="2" key="1">
    <citation type="journal article" date="2001" name="Mol. Plant Microbe Interact.">
        <title>Genetic organization of the Pantoea stewartii subsp. stewartii hrp gene cluster and sequence analysis of the hrpA, hrpC, hrpN, and wtsE operons.</title>
        <authorList>
            <person name="Frederick R.D."/>
            <person name="Ahmad M."/>
            <person name="Majerczak D.R."/>
            <person name="Arroyo-Rodriguez A.S."/>
            <person name="Manulis S."/>
            <person name="Coplin D.L."/>
        </authorList>
    </citation>
    <scope>NUCLEOTIDE SEQUENCE</scope>
    <source>
        <strain evidence="2">SS104</strain>
    </source>
</reference>
<dbReference type="NCBIfam" id="NF041532">
    <property type="entry name" value="HprT"/>
    <property type="match status" value="1"/>
</dbReference>
<sequence>MLKSSAYLLLVAAFLLAGCASRQDKGLSCTSSDCRPQSSPHQLVIWWQPDLRNNAADYTQVSVNE</sequence>
<feature type="signal peptide" evidence="1">
    <location>
        <begin position="1"/>
        <end position="22"/>
    </location>
</feature>
<gene>
    <name evidence="2" type="primary">hrpT</name>
</gene>
<organism evidence="2">
    <name type="scientific">Pantoea stewartii subsp. stewartii</name>
    <name type="common">Erwinia stewartii</name>
    <dbReference type="NCBI Taxonomy" id="66271"/>
    <lineage>
        <taxon>Bacteria</taxon>
        <taxon>Pseudomonadati</taxon>
        <taxon>Pseudomonadota</taxon>
        <taxon>Gammaproteobacteria</taxon>
        <taxon>Enterobacterales</taxon>
        <taxon>Erwiniaceae</taxon>
        <taxon>Pantoea</taxon>
    </lineage>
</organism>
<dbReference type="RefSeq" id="WP_071988803.1">
    <property type="nucleotide sequence ID" value="NZ_JANUQT010000016.1"/>
</dbReference>
<proteinExistence type="predicted"/>
<dbReference type="PROSITE" id="PS51257">
    <property type="entry name" value="PROKAR_LIPOPROTEIN"/>
    <property type="match status" value="1"/>
</dbReference>
<dbReference type="EMBL" id="AF282857">
    <property type="protein sequence ID" value="AAG01464.1"/>
    <property type="molecule type" value="Genomic_DNA"/>
</dbReference>
<name>Q9FCZ0_PANSE</name>
<dbReference type="AlphaFoldDB" id="Q9FCZ0"/>
<evidence type="ECO:0000313" key="2">
    <source>
        <dbReference type="EMBL" id="AAG01464.1"/>
    </source>
</evidence>
<feature type="chain" id="PRO_5004326353" evidence="1">
    <location>
        <begin position="23"/>
        <end position="65"/>
    </location>
</feature>
<protein>
    <submittedName>
        <fullName evidence="2">HrpT</fullName>
    </submittedName>
</protein>
<evidence type="ECO:0000256" key="1">
    <source>
        <dbReference type="SAM" id="SignalP"/>
    </source>
</evidence>
<dbReference type="InterPro" id="IPR048207">
    <property type="entry name" value="HprT-like"/>
</dbReference>
<keyword evidence="1" id="KW-0732">Signal</keyword>